<evidence type="ECO:0000256" key="6">
    <source>
        <dbReference type="ARBA" id="ARBA00049556"/>
    </source>
</evidence>
<dbReference type="InterPro" id="IPR001753">
    <property type="entry name" value="Enoyl-CoA_hydra/iso"/>
</dbReference>
<evidence type="ECO:0000259" key="7">
    <source>
        <dbReference type="Pfam" id="PF02737"/>
    </source>
</evidence>
<dbReference type="Proteomes" id="UP000051213">
    <property type="component" value="Unassembled WGS sequence"/>
</dbReference>
<reference evidence="8 9" key="1">
    <citation type="submission" date="2015-10" db="EMBL/GenBank/DDBJ databases">
        <title>Metagenome-Assembled Genomes uncover a global brackish microbiome.</title>
        <authorList>
            <person name="Hugerth L.W."/>
            <person name="Larsson J."/>
            <person name="Alneberg J."/>
            <person name="Lindh M.V."/>
            <person name="Legrand C."/>
            <person name="Pinhassi J."/>
            <person name="Andersson A.F."/>
        </authorList>
    </citation>
    <scope>NUCLEOTIDE SEQUENCE [LARGE SCALE GENOMIC DNA]</scope>
    <source>
        <strain evidence="8">BACL26 MAG-121220-bin70</strain>
    </source>
</reference>
<dbReference type="Pfam" id="PF00378">
    <property type="entry name" value="ECH_1"/>
    <property type="match status" value="1"/>
</dbReference>
<accession>A0A0R2U1U1</accession>
<name>A0A0R2U1U1_9GAMM</name>
<dbReference type="SUPFAM" id="SSF51735">
    <property type="entry name" value="NAD(P)-binding Rossmann-fold domains"/>
    <property type="match status" value="1"/>
</dbReference>
<comment type="catalytic activity">
    <reaction evidence="6">
        <text>a (3S)-3-hydroxyacyl-CoA + NAD(+) = a 3-oxoacyl-CoA + NADH + H(+)</text>
        <dbReference type="Rhea" id="RHEA:22432"/>
        <dbReference type="ChEBI" id="CHEBI:15378"/>
        <dbReference type="ChEBI" id="CHEBI:57318"/>
        <dbReference type="ChEBI" id="CHEBI:57540"/>
        <dbReference type="ChEBI" id="CHEBI:57945"/>
        <dbReference type="ChEBI" id="CHEBI:90726"/>
        <dbReference type="EC" id="1.1.1.35"/>
    </reaction>
</comment>
<dbReference type="GO" id="GO:0070403">
    <property type="term" value="F:NAD+ binding"/>
    <property type="evidence" value="ECO:0007669"/>
    <property type="project" value="InterPro"/>
</dbReference>
<dbReference type="CDD" id="cd06558">
    <property type="entry name" value="crotonase-like"/>
    <property type="match status" value="1"/>
</dbReference>
<dbReference type="GO" id="GO:0003857">
    <property type="term" value="F:(3S)-3-hydroxyacyl-CoA dehydrogenase (NAD+) activity"/>
    <property type="evidence" value="ECO:0007669"/>
    <property type="project" value="UniProtKB-EC"/>
</dbReference>
<dbReference type="Gene3D" id="3.40.50.720">
    <property type="entry name" value="NAD(P)-binding Rossmann-like Domain"/>
    <property type="match status" value="1"/>
</dbReference>
<evidence type="ECO:0000256" key="3">
    <source>
        <dbReference type="ARBA" id="ARBA00023235"/>
    </source>
</evidence>
<dbReference type="Gene3D" id="3.90.226.10">
    <property type="entry name" value="2-enoyl-CoA Hydratase, Chain A, domain 1"/>
    <property type="match status" value="1"/>
</dbReference>
<feature type="non-terminal residue" evidence="8">
    <location>
        <position position="497"/>
    </location>
</feature>
<dbReference type="SUPFAM" id="SSF52096">
    <property type="entry name" value="ClpP/crotonase"/>
    <property type="match status" value="1"/>
</dbReference>
<keyword evidence="4" id="KW-0456">Lyase</keyword>
<dbReference type="Pfam" id="PF02737">
    <property type="entry name" value="3HCDH_N"/>
    <property type="match status" value="1"/>
</dbReference>
<dbReference type="PANTHER" id="PTHR23309">
    <property type="entry name" value="3-HYDROXYACYL-COA DEHYROGENASE"/>
    <property type="match status" value="1"/>
</dbReference>
<evidence type="ECO:0000256" key="5">
    <source>
        <dbReference type="ARBA" id="ARBA00023268"/>
    </source>
</evidence>
<proteinExistence type="predicted"/>
<dbReference type="AlphaFoldDB" id="A0A0R2U1U1"/>
<dbReference type="EMBL" id="LICA01000521">
    <property type="protein sequence ID" value="KRO91376.1"/>
    <property type="molecule type" value="Genomic_DNA"/>
</dbReference>
<evidence type="ECO:0000313" key="8">
    <source>
        <dbReference type="EMBL" id="KRO91376.1"/>
    </source>
</evidence>
<dbReference type="GO" id="GO:0006635">
    <property type="term" value="P:fatty acid beta-oxidation"/>
    <property type="evidence" value="ECO:0007669"/>
    <property type="project" value="TreeGrafter"/>
</dbReference>
<dbReference type="GO" id="GO:0016829">
    <property type="term" value="F:lyase activity"/>
    <property type="evidence" value="ECO:0007669"/>
    <property type="project" value="UniProtKB-KW"/>
</dbReference>
<organism evidence="8 9">
    <name type="scientific">SAR92 bacterium BACL26 MAG-121220-bin70</name>
    <dbReference type="NCBI Taxonomy" id="1655626"/>
    <lineage>
        <taxon>Bacteria</taxon>
        <taxon>Pseudomonadati</taxon>
        <taxon>Pseudomonadota</taxon>
        <taxon>Gammaproteobacteria</taxon>
        <taxon>Cellvibrionales</taxon>
        <taxon>Porticoccaceae</taxon>
        <taxon>SAR92 clade</taxon>
    </lineage>
</organism>
<evidence type="ECO:0000256" key="1">
    <source>
        <dbReference type="ARBA" id="ARBA00023002"/>
    </source>
</evidence>
<dbReference type="FunFam" id="3.40.50.720:FF:000009">
    <property type="entry name" value="Fatty oxidation complex, alpha subunit"/>
    <property type="match status" value="1"/>
</dbReference>
<dbReference type="InterPro" id="IPR029045">
    <property type="entry name" value="ClpP/crotonase-like_dom_sf"/>
</dbReference>
<evidence type="ECO:0000256" key="2">
    <source>
        <dbReference type="ARBA" id="ARBA00023027"/>
    </source>
</evidence>
<dbReference type="InterPro" id="IPR006176">
    <property type="entry name" value="3-OHacyl-CoA_DH_NAD-bd"/>
</dbReference>
<gene>
    <name evidence="8" type="ORF">ABS24_05090</name>
</gene>
<dbReference type="PANTHER" id="PTHR23309:SF49">
    <property type="entry name" value="PEROXISOMAL BIFUNCTIONAL ENZYME"/>
    <property type="match status" value="1"/>
</dbReference>
<evidence type="ECO:0000256" key="4">
    <source>
        <dbReference type="ARBA" id="ARBA00023239"/>
    </source>
</evidence>
<keyword evidence="1" id="KW-0560">Oxidoreductase</keyword>
<evidence type="ECO:0000313" key="9">
    <source>
        <dbReference type="Proteomes" id="UP000051213"/>
    </source>
</evidence>
<keyword evidence="3" id="KW-0413">Isomerase</keyword>
<keyword evidence="2" id="KW-0520">NAD</keyword>
<feature type="domain" description="3-hydroxyacyl-CoA dehydrogenase NAD binding" evidence="7">
    <location>
        <begin position="306"/>
        <end position="482"/>
    </location>
</feature>
<protein>
    <submittedName>
        <fullName evidence="8">3-hydroxyacyl-CoA dehydrogenase</fullName>
    </submittedName>
</protein>
<dbReference type="GO" id="GO:0016853">
    <property type="term" value="F:isomerase activity"/>
    <property type="evidence" value="ECO:0007669"/>
    <property type="project" value="UniProtKB-KW"/>
</dbReference>
<keyword evidence="5" id="KW-0511">Multifunctional enzyme</keyword>
<sequence>MKGRSMVALTEMVDYTVEQNVAVITINNPPVNALSHGVRLGLLNGLEKALGDAAIKGMVIFCSGRTFIAGADISEFNRAPKEPGLHQVLSAMDNSTKPIVAAIHGTALGGGLETALCCNYRVAVADARFGLPEVSLGLLPGAGGTQRLPRLVGVDKALQMVTSGVPILATEALKEGLVDMIVDKDLRAEAIAFAKTKIAGINSHPRVRDNDDKLQSTRDNPQVFSDIRKIIARKTRGFMAPEYNIRCIEAAVSQPFDEGMKTEGKLFLELMSGPQSAAQQYFFFSERLAGKVPGIDKSTETLPIAKVGVIGGGLMGGGIAMNMANVGIPVTIVETTQEALDKGLKTIRKNYENTAKKGRLRPEDAELRCSLITGALDIAALSDCDLIIEAVFENMAVKKEIFNRLDAIAKPGAILASNTSALNLNEIANITSRPESVIGLHFFSPANIMRLLEVVRGDKTADSVIQTCMAFAKKIKKVAVLVSVCPGFVGNRILYMR</sequence>
<comment type="caution">
    <text evidence="8">The sequence shown here is derived from an EMBL/GenBank/DDBJ whole genome shotgun (WGS) entry which is preliminary data.</text>
</comment>
<dbReference type="InterPro" id="IPR036291">
    <property type="entry name" value="NAD(P)-bd_dom_sf"/>
</dbReference>